<dbReference type="AlphaFoldDB" id="A0A828Y4E1"/>
<sequence length="93" mass="10734">MWSRTELGANQTQDGRKTSIENKESVKWLQGYRALCEFAREPDSKYVYICDREADIYELFQEYVVAGRNAPDMLIRANHERRIEGGGCSLVLS</sequence>
<dbReference type="Proteomes" id="UP000006339">
    <property type="component" value="Unassembled WGS sequence"/>
</dbReference>
<evidence type="ECO:0000256" key="1">
    <source>
        <dbReference type="SAM" id="MobiDB-lite"/>
    </source>
</evidence>
<keyword evidence="3" id="KW-1185">Reference proteome</keyword>
<dbReference type="InterPro" id="IPR012337">
    <property type="entry name" value="RNaseH-like_sf"/>
</dbReference>
<accession>A0A828Y4E1</accession>
<reference evidence="2" key="1">
    <citation type="submission" date="2012-10" db="EMBL/GenBank/DDBJ databases">
        <authorList>
            <person name="Harkins D.M."/>
            <person name="Durkin A.S."/>
            <person name="Brinkac L.M."/>
            <person name="Selengut J.D."/>
            <person name="Sanka R."/>
            <person name="DePew J."/>
            <person name="Purushe J."/>
            <person name="Picardeau M."/>
            <person name="Werts C."/>
            <person name="Goarant C."/>
            <person name="Vinetz J.M."/>
            <person name="Sutton G.G."/>
            <person name="Nelson W.C."/>
            <person name="Fouts D.E."/>
        </authorList>
    </citation>
    <scope>NUCLEOTIDE SEQUENCE [LARGE SCALE GENOMIC DNA]</scope>
    <source>
        <strain evidence="2">200802841</strain>
    </source>
</reference>
<protein>
    <submittedName>
        <fullName evidence="2">Uncharacterized protein</fullName>
    </submittedName>
</protein>
<dbReference type="SUPFAM" id="SSF53098">
    <property type="entry name" value="Ribonuclease H-like"/>
    <property type="match status" value="1"/>
</dbReference>
<organism evidence="2 3">
    <name type="scientific">Leptospira kirschneri str. 200802841</name>
    <dbReference type="NCBI Taxonomy" id="1193047"/>
    <lineage>
        <taxon>Bacteria</taxon>
        <taxon>Pseudomonadati</taxon>
        <taxon>Spirochaetota</taxon>
        <taxon>Spirochaetia</taxon>
        <taxon>Leptospirales</taxon>
        <taxon>Leptospiraceae</taxon>
        <taxon>Leptospira</taxon>
    </lineage>
</organism>
<evidence type="ECO:0000313" key="2">
    <source>
        <dbReference type="EMBL" id="EKO52446.1"/>
    </source>
</evidence>
<dbReference type="Gene3D" id="3.90.350.10">
    <property type="entry name" value="Transposase Inhibitor Protein From Tn5, Chain A, domain 1"/>
    <property type="match status" value="1"/>
</dbReference>
<proteinExistence type="predicted"/>
<feature type="region of interest" description="Disordered" evidence="1">
    <location>
        <begin position="1"/>
        <end position="20"/>
    </location>
</feature>
<comment type="caution">
    <text evidence="2">The sequence shown here is derived from an EMBL/GenBank/DDBJ whole genome shotgun (WGS) entry which is preliminary data.</text>
</comment>
<gene>
    <name evidence="2" type="ORF">LEP1GSC131_1551</name>
</gene>
<evidence type="ECO:0000313" key="3">
    <source>
        <dbReference type="Proteomes" id="UP000006339"/>
    </source>
</evidence>
<name>A0A828Y4E1_9LEPT</name>
<dbReference type="EMBL" id="AKWH02000023">
    <property type="protein sequence ID" value="EKO52446.1"/>
    <property type="molecule type" value="Genomic_DNA"/>
</dbReference>